<dbReference type="InterPro" id="IPR051698">
    <property type="entry name" value="Transposase_11-like"/>
</dbReference>
<keyword evidence="4" id="KW-1185">Reference proteome</keyword>
<feature type="domain" description="H repeat-associated protein N-terminal" evidence="2">
    <location>
        <begin position="8"/>
        <end position="93"/>
    </location>
</feature>
<dbReference type="Proteomes" id="UP001569153">
    <property type="component" value="Unassembled WGS sequence"/>
</dbReference>
<dbReference type="Pfam" id="PF13808">
    <property type="entry name" value="DDE_Tnp_1_assoc"/>
    <property type="match status" value="1"/>
</dbReference>
<feature type="domain" description="Transposase IS4-like" evidence="1">
    <location>
        <begin position="105"/>
        <end position="343"/>
    </location>
</feature>
<evidence type="ECO:0000313" key="3">
    <source>
        <dbReference type="EMBL" id="MEZ8195300.1"/>
    </source>
</evidence>
<evidence type="ECO:0000259" key="2">
    <source>
        <dbReference type="Pfam" id="PF13808"/>
    </source>
</evidence>
<dbReference type="NCBIfam" id="NF033564">
    <property type="entry name" value="transpos_ISAs1"/>
    <property type="match status" value="1"/>
</dbReference>
<dbReference type="PANTHER" id="PTHR30298">
    <property type="entry name" value="H REPEAT-ASSOCIATED PREDICTED TRANSPOSASE"/>
    <property type="match status" value="1"/>
</dbReference>
<reference evidence="3 4" key="1">
    <citation type="submission" date="2024-06" db="EMBL/GenBank/DDBJ databases">
        <authorList>
            <person name="Steensen K."/>
            <person name="Seneca J."/>
            <person name="Bartlau N."/>
            <person name="Yu A.X."/>
            <person name="Polz M.F."/>
        </authorList>
    </citation>
    <scope>NUCLEOTIDE SEQUENCE [LARGE SCALE GENOMIC DNA]</scope>
    <source>
        <strain evidence="3 4">FF146</strain>
    </source>
</reference>
<dbReference type="InterPro" id="IPR047647">
    <property type="entry name" value="ISAs1_transpos"/>
</dbReference>
<protein>
    <submittedName>
        <fullName evidence="3">ISAs1 family transposase</fullName>
    </submittedName>
</protein>
<evidence type="ECO:0000313" key="4">
    <source>
        <dbReference type="Proteomes" id="UP001569153"/>
    </source>
</evidence>
<dbReference type="EMBL" id="JBGOOT010000007">
    <property type="protein sequence ID" value="MEZ8195300.1"/>
    <property type="molecule type" value="Genomic_DNA"/>
</dbReference>
<accession>A0ABV4M709</accession>
<gene>
    <name evidence="3" type="ORF">ACED38_10415</name>
</gene>
<organism evidence="3 4">
    <name type="scientific">Vibrio cortegadensis</name>
    <dbReference type="NCBI Taxonomy" id="1328770"/>
    <lineage>
        <taxon>Bacteria</taxon>
        <taxon>Pseudomonadati</taxon>
        <taxon>Pseudomonadota</taxon>
        <taxon>Gammaproteobacteria</taxon>
        <taxon>Vibrionales</taxon>
        <taxon>Vibrionaceae</taxon>
        <taxon>Vibrio</taxon>
    </lineage>
</organism>
<dbReference type="Pfam" id="PF01609">
    <property type="entry name" value="DDE_Tnp_1"/>
    <property type="match status" value="1"/>
</dbReference>
<name>A0ABV4M709_9VIBR</name>
<dbReference type="PANTHER" id="PTHR30298:SF0">
    <property type="entry name" value="PROTEIN YBFL-RELATED"/>
    <property type="match status" value="1"/>
</dbReference>
<comment type="caution">
    <text evidence="3">The sequence shown here is derived from an EMBL/GenBank/DDBJ whole genome shotgun (WGS) entry which is preliminary data.</text>
</comment>
<dbReference type="InterPro" id="IPR002559">
    <property type="entry name" value="Transposase_11"/>
</dbReference>
<dbReference type="InterPro" id="IPR032806">
    <property type="entry name" value="YbfD_N"/>
</dbReference>
<evidence type="ECO:0000259" key="1">
    <source>
        <dbReference type="Pfam" id="PF01609"/>
    </source>
</evidence>
<dbReference type="RefSeq" id="WP_371730379.1">
    <property type="nucleotide sequence ID" value="NZ_JBGOOT010000007.1"/>
</dbReference>
<proteinExistence type="predicted"/>
<sequence>MNYDKFKDHFNILSDSRQERKITYDFFEVMFQVVTAMLCGMKTWDEIEAFGEENLEWFRKFSPYLSGIPSQDTTARIVGLVDPDEFSLCFTRWCNDIQYEKSLETNHIAIDGKSLKGTYDHSKKKCLTHMVNAYSVDTGLVLGQLKTSCKSNEITTIPELLKLIRVKGRVISVDAMGCQRAIAELIVARKGDYLMSVKDNQPSLHKVFTEHFSLEQLSRYASDSFEQEEIGQRGRKILRSYIVVPFTDKFGDFASKWKDLKRLCIATTYQQKNGESSGGLGVRYFISSKEMKAEEFGKLCRGHWGVESMHWWLDAVMNEDDSRITYKHASENLSRIRQMCMNFIKLVEMKGTLKRRQLKCALNTEFRERVLFGT</sequence>